<feature type="signal peptide" evidence="1">
    <location>
        <begin position="1"/>
        <end position="18"/>
    </location>
</feature>
<reference evidence="2 3" key="1">
    <citation type="journal article" date="2010" name="Nature">
        <title>Genome sequencing and analysis of the model grass Brachypodium distachyon.</title>
        <authorList>
            <consortium name="International Brachypodium Initiative"/>
        </authorList>
    </citation>
    <scope>NUCLEOTIDE SEQUENCE [LARGE SCALE GENOMIC DNA]</scope>
    <source>
        <strain evidence="2 3">Bd21</strain>
    </source>
</reference>
<feature type="chain" id="PRO_5036297604" description="Secreted protein" evidence="1">
    <location>
        <begin position="19"/>
        <end position="87"/>
    </location>
</feature>
<keyword evidence="1" id="KW-0732">Signal</keyword>
<dbReference type="EnsemblPlants" id="KQK13822">
    <property type="protein sequence ID" value="KQK13822"/>
    <property type="gene ID" value="BRADI_1g12705v3"/>
</dbReference>
<organism evidence="2">
    <name type="scientific">Brachypodium distachyon</name>
    <name type="common">Purple false brome</name>
    <name type="synonym">Trachynia distachya</name>
    <dbReference type="NCBI Taxonomy" id="15368"/>
    <lineage>
        <taxon>Eukaryota</taxon>
        <taxon>Viridiplantae</taxon>
        <taxon>Streptophyta</taxon>
        <taxon>Embryophyta</taxon>
        <taxon>Tracheophyta</taxon>
        <taxon>Spermatophyta</taxon>
        <taxon>Magnoliopsida</taxon>
        <taxon>Liliopsida</taxon>
        <taxon>Poales</taxon>
        <taxon>Poaceae</taxon>
        <taxon>BOP clade</taxon>
        <taxon>Pooideae</taxon>
        <taxon>Stipodae</taxon>
        <taxon>Brachypodieae</taxon>
        <taxon>Brachypodium</taxon>
    </lineage>
</organism>
<evidence type="ECO:0000313" key="3">
    <source>
        <dbReference type="EnsemblPlants" id="KQK13822"/>
    </source>
</evidence>
<sequence length="87" mass="10027">MECNLAIHIIMVISYILATPCSLANTHHQQSNLGESSGCIRIYFRMIKHLMGGGHLEFWNKRLRLQVVDQMYRRVWLQVQGVLASSI</sequence>
<keyword evidence="4" id="KW-1185">Reference proteome</keyword>
<dbReference type="InParanoid" id="A0A0Q3NAQ2"/>
<evidence type="ECO:0008006" key="5">
    <source>
        <dbReference type="Google" id="ProtNLM"/>
    </source>
</evidence>
<accession>A0A0Q3NAQ2</accession>
<evidence type="ECO:0000313" key="2">
    <source>
        <dbReference type="EMBL" id="KQK13822.1"/>
    </source>
</evidence>
<evidence type="ECO:0000256" key="1">
    <source>
        <dbReference type="SAM" id="SignalP"/>
    </source>
</evidence>
<gene>
    <name evidence="2" type="ORF">BRADI_1g12705v3</name>
</gene>
<protein>
    <recommendedName>
        <fullName evidence="5">Secreted protein</fullName>
    </recommendedName>
</protein>
<dbReference type="Proteomes" id="UP000008810">
    <property type="component" value="Chromosome 1"/>
</dbReference>
<dbReference type="Gramene" id="KQK13822">
    <property type="protein sequence ID" value="KQK13822"/>
    <property type="gene ID" value="BRADI_1g12705v3"/>
</dbReference>
<dbReference type="AlphaFoldDB" id="A0A0Q3NAQ2"/>
<evidence type="ECO:0000313" key="4">
    <source>
        <dbReference type="Proteomes" id="UP000008810"/>
    </source>
</evidence>
<dbReference type="EMBL" id="CM000880">
    <property type="protein sequence ID" value="KQK13822.1"/>
    <property type="molecule type" value="Genomic_DNA"/>
</dbReference>
<proteinExistence type="predicted"/>
<reference evidence="3" key="3">
    <citation type="submission" date="2018-08" db="UniProtKB">
        <authorList>
            <consortium name="EnsemblPlants"/>
        </authorList>
    </citation>
    <scope>IDENTIFICATION</scope>
    <source>
        <strain evidence="3">cv. Bd21</strain>
    </source>
</reference>
<reference evidence="2" key="2">
    <citation type="submission" date="2017-06" db="EMBL/GenBank/DDBJ databases">
        <title>WGS assembly of Brachypodium distachyon.</title>
        <authorList>
            <consortium name="The International Brachypodium Initiative"/>
            <person name="Lucas S."/>
            <person name="Harmon-Smith M."/>
            <person name="Lail K."/>
            <person name="Tice H."/>
            <person name="Grimwood J."/>
            <person name="Bruce D."/>
            <person name="Barry K."/>
            <person name="Shu S."/>
            <person name="Lindquist E."/>
            <person name="Wang M."/>
            <person name="Pitluck S."/>
            <person name="Vogel J.P."/>
            <person name="Garvin D.F."/>
            <person name="Mockler T.C."/>
            <person name="Schmutz J."/>
            <person name="Rokhsar D."/>
            <person name="Bevan M.W."/>
        </authorList>
    </citation>
    <scope>NUCLEOTIDE SEQUENCE</scope>
    <source>
        <strain evidence="2">Bd21</strain>
    </source>
</reference>
<name>A0A0Q3NAQ2_BRADI</name>